<evidence type="ECO:0000256" key="7">
    <source>
        <dbReference type="SAM" id="Phobius"/>
    </source>
</evidence>
<keyword evidence="4" id="KW-0067">ATP-binding</keyword>
<dbReference type="Gene3D" id="1.20.1560.10">
    <property type="entry name" value="ABC transporter type 1, transmembrane domain"/>
    <property type="match status" value="1"/>
</dbReference>
<keyword evidence="5 7" id="KW-1133">Transmembrane helix</keyword>
<dbReference type="PANTHER" id="PTHR43394">
    <property type="entry name" value="ATP-DEPENDENT PERMEASE MDL1, MITOCHONDRIAL"/>
    <property type="match status" value="1"/>
</dbReference>
<feature type="domain" description="ABC transporter" evidence="8">
    <location>
        <begin position="321"/>
        <end position="547"/>
    </location>
</feature>
<evidence type="ECO:0000256" key="4">
    <source>
        <dbReference type="ARBA" id="ARBA00022840"/>
    </source>
</evidence>
<feature type="transmembrane region" description="Helical" evidence="7">
    <location>
        <begin position="52"/>
        <end position="70"/>
    </location>
</feature>
<evidence type="ECO:0000259" key="9">
    <source>
        <dbReference type="PROSITE" id="PS50929"/>
    </source>
</evidence>
<feature type="domain" description="ABC transmembrane type-1" evidence="9">
    <location>
        <begin position="21"/>
        <end position="296"/>
    </location>
</feature>
<dbReference type="SUPFAM" id="SSF90123">
    <property type="entry name" value="ABC transporter transmembrane region"/>
    <property type="match status" value="1"/>
</dbReference>
<dbReference type="CDD" id="cd03228">
    <property type="entry name" value="ABCC_MRP_Like"/>
    <property type="match status" value="1"/>
</dbReference>
<protein>
    <submittedName>
        <fullName evidence="10">ABC-type multidrug transport system fused ATPase/permease subunit</fullName>
    </submittedName>
</protein>
<proteinExistence type="predicted"/>
<organism evidence="10 11">
    <name type="scientific">Hathewaya limosa</name>
    <name type="common">Clostridium limosum</name>
    <dbReference type="NCBI Taxonomy" id="1536"/>
    <lineage>
        <taxon>Bacteria</taxon>
        <taxon>Bacillati</taxon>
        <taxon>Bacillota</taxon>
        <taxon>Clostridia</taxon>
        <taxon>Eubacteriales</taxon>
        <taxon>Clostridiaceae</taxon>
        <taxon>Hathewaya</taxon>
    </lineage>
</organism>
<evidence type="ECO:0000256" key="1">
    <source>
        <dbReference type="ARBA" id="ARBA00004651"/>
    </source>
</evidence>
<evidence type="ECO:0000313" key="11">
    <source>
        <dbReference type="Proteomes" id="UP001224418"/>
    </source>
</evidence>
<dbReference type="InterPro" id="IPR027417">
    <property type="entry name" value="P-loop_NTPase"/>
</dbReference>
<dbReference type="Gene3D" id="3.40.50.300">
    <property type="entry name" value="P-loop containing nucleotide triphosphate hydrolases"/>
    <property type="match status" value="1"/>
</dbReference>
<reference evidence="10 11" key="1">
    <citation type="submission" date="2023-07" db="EMBL/GenBank/DDBJ databases">
        <title>Genomic Encyclopedia of Type Strains, Phase IV (KMG-IV): sequencing the most valuable type-strain genomes for metagenomic binning, comparative biology and taxonomic classification.</title>
        <authorList>
            <person name="Goeker M."/>
        </authorList>
    </citation>
    <scope>NUCLEOTIDE SEQUENCE [LARGE SCALE GENOMIC DNA]</scope>
    <source>
        <strain evidence="10 11">DSM 1400</strain>
    </source>
</reference>
<keyword evidence="3" id="KW-0547">Nucleotide-binding</keyword>
<dbReference type="Pfam" id="PF00005">
    <property type="entry name" value="ABC_tran"/>
    <property type="match status" value="1"/>
</dbReference>
<dbReference type="InterPro" id="IPR003439">
    <property type="entry name" value="ABC_transporter-like_ATP-bd"/>
</dbReference>
<dbReference type="EMBL" id="JAUSWN010000025">
    <property type="protein sequence ID" value="MDQ0480670.1"/>
    <property type="molecule type" value="Genomic_DNA"/>
</dbReference>
<keyword evidence="6 7" id="KW-0472">Membrane</keyword>
<comment type="caution">
    <text evidence="10">The sequence shown here is derived from an EMBL/GenBank/DDBJ whole genome shotgun (WGS) entry which is preliminary data.</text>
</comment>
<evidence type="ECO:0000256" key="3">
    <source>
        <dbReference type="ARBA" id="ARBA00022741"/>
    </source>
</evidence>
<evidence type="ECO:0000256" key="2">
    <source>
        <dbReference type="ARBA" id="ARBA00022692"/>
    </source>
</evidence>
<evidence type="ECO:0000259" key="8">
    <source>
        <dbReference type="PROSITE" id="PS50893"/>
    </source>
</evidence>
<name>A0ABU0JW49_HATLI</name>
<dbReference type="InterPro" id="IPR003593">
    <property type="entry name" value="AAA+_ATPase"/>
</dbReference>
<evidence type="ECO:0000256" key="5">
    <source>
        <dbReference type="ARBA" id="ARBA00022989"/>
    </source>
</evidence>
<dbReference type="InterPro" id="IPR011527">
    <property type="entry name" value="ABC1_TM_dom"/>
</dbReference>
<gene>
    <name evidence="10" type="ORF">QOZ93_002420</name>
</gene>
<feature type="transmembrane region" description="Helical" evidence="7">
    <location>
        <begin position="12"/>
        <end position="32"/>
    </location>
</feature>
<dbReference type="SMART" id="SM00382">
    <property type="entry name" value="AAA"/>
    <property type="match status" value="1"/>
</dbReference>
<dbReference type="Proteomes" id="UP001224418">
    <property type="component" value="Unassembled WGS sequence"/>
</dbReference>
<keyword evidence="2 7" id="KW-0812">Transmembrane</keyword>
<evidence type="ECO:0000313" key="10">
    <source>
        <dbReference type="EMBL" id="MDQ0480670.1"/>
    </source>
</evidence>
<accession>A0ABU0JW49</accession>
<comment type="subcellular location">
    <subcellularLocation>
        <location evidence="1">Cell membrane</location>
        <topology evidence="1">Multi-pass membrane protein</topology>
    </subcellularLocation>
</comment>
<keyword evidence="11" id="KW-1185">Reference proteome</keyword>
<dbReference type="PROSITE" id="PS00211">
    <property type="entry name" value="ABC_TRANSPORTER_1"/>
    <property type="match status" value="1"/>
</dbReference>
<dbReference type="Pfam" id="PF00664">
    <property type="entry name" value="ABC_membrane"/>
    <property type="match status" value="1"/>
</dbReference>
<dbReference type="SUPFAM" id="SSF52540">
    <property type="entry name" value="P-loop containing nucleoside triphosphate hydrolases"/>
    <property type="match status" value="1"/>
</dbReference>
<dbReference type="RefSeq" id="WP_307356747.1">
    <property type="nucleotide sequence ID" value="NZ_BAAACJ010000038.1"/>
</dbReference>
<dbReference type="PANTHER" id="PTHR43394:SF1">
    <property type="entry name" value="ATP-BINDING CASSETTE SUB-FAMILY B MEMBER 10, MITOCHONDRIAL"/>
    <property type="match status" value="1"/>
</dbReference>
<dbReference type="InterPro" id="IPR017871">
    <property type="entry name" value="ABC_transporter-like_CS"/>
</dbReference>
<feature type="transmembrane region" description="Helical" evidence="7">
    <location>
        <begin position="242"/>
        <end position="261"/>
    </location>
</feature>
<dbReference type="PROSITE" id="PS50893">
    <property type="entry name" value="ABC_TRANSPORTER_2"/>
    <property type="match status" value="1"/>
</dbReference>
<sequence>MKKYFYEIKFFIFMRILCDGIMTLSIAAIPALQKQLFDLVTSQNGRIKSLSMIIIAYVISMLASVVFEYLSMIFTWKATLNFEQSLKRDFFKSIFNYSYEKFSSKDVGEYISIQGNDITALDQDYLTPLIDMVQAANKILIFGIFLFVNVDWRISTVILIGSTLTIAIPKISSKPLAIKRNTYLNEMGLYVTKIKDFLEGFKVIQSRTRKNINREHEEILTSTKNKRFAYGKFKSISMALEALGLNLVSAIAFIIAAVLLYRSEITLGTCVATFGYINSFIGPINDMMYDFNSLSSLKGTKEKVLSYLKDVPKSNLVVKKDFNQDILFENVTFDYKNFSLEKVNCKFEKGKKYALIGHSGSGKSTLISMLMSYMKPHSGKILIDGQDINSLDTANIMYCVNQNEHIFSTNFINNATVFSSYNDSEVDKITNSLKMNIVEVVKSKSNSQKLSGGEKQVLAIIRMLASNTEILLMDEPFASTDVKTTEILENTLLNMDDKTIIMVTHKLSNDLNKFDEVILMDNGKILQKGPFEYICNTKEFREMKKCN</sequence>
<evidence type="ECO:0000256" key="6">
    <source>
        <dbReference type="ARBA" id="ARBA00023136"/>
    </source>
</evidence>
<dbReference type="InterPro" id="IPR039421">
    <property type="entry name" value="Type_1_exporter"/>
</dbReference>
<dbReference type="InterPro" id="IPR036640">
    <property type="entry name" value="ABC1_TM_sf"/>
</dbReference>
<dbReference type="PROSITE" id="PS50929">
    <property type="entry name" value="ABC_TM1F"/>
    <property type="match status" value="1"/>
</dbReference>